<keyword evidence="1" id="KW-1133">Transmembrane helix</keyword>
<evidence type="ECO:0000313" key="3">
    <source>
        <dbReference type="Proteomes" id="UP001178662"/>
    </source>
</evidence>
<feature type="transmembrane region" description="Helical" evidence="1">
    <location>
        <begin position="15"/>
        <end position="33"/>
    </location>
</feature>
<keyword evidence="1" id="KW-0472">Membrane</keyword>
<dbReference type="EMBL" id="CP119317">
    <property type="protein sequence ID" value="WEK52937.1"/>
    <property type="molecule type" value="Genomic_DNA"/>
</dbReference>
<evidence type="ECO:0000256" key="1">
    <source>
        <dbReference type="SAM" id="Phobius"/>
    </source>
</evidence>
<accession>A0AA95EUF1</accession>
<gene>
    <name evidence="2" type="ORF">P0Y55_10015</name>
</gene>
<reference evidence="2" key="1">
    <citation type="submission" date="2023-03" db="EMBL/GenBank/DDBJ databases">
        <title>Andean soil-derived lignocellulolytic bacterial consortium as a source of novel taxa and putative plastic-active enzymes.</title>
        <authorList>
            <person name="Diaz-Garcia L."/>
            <person name="Chuvochina M."/>
            <person name="Feuerriegel G."/>
            <person name="Bunk B."/>
            <person name="Sproer C."/>
            <person name="Streit W.R."/>
            <person name="Rodriguez L.M."/>
            <person name="Overmann J."/>
            <person name="Jimenez D.J."/>
        </authorList>
    </citation>
    <scope>NUCLEOTIDE SEQUENCE</scope>
    <source>
        <strain evidence="2">MAG 2441</strain>
    </source>
</reference>
<dbReference type="Proteomes" id="UP001178662">
    <property type="component" value="Chromosome"/>
</dbReference>
<keyword evidence="1" id="KW-0812">Transmembrane</keyword>
<keyword evidence="3" id="KW-1185">Reference proteome</keyword>
<proteinExistence type="predicted"/>
<name>A0AA95EUF1_9BACL</name>
<protein>
    <submittedName>
        <fullName evidence="2">Uncharacterized protein</fullName>
    </submittedName>
</protein>
<dbReference type="AlphaFoldDB" id="A0AA95EUF1"/>
<evidence type="ECO:0000313" key="2">
    <source>
        <dbReference type="EMBL" id="WEK52937.1"/>
    </source>
</evidence>
<organism evidence="2 3">
    <name type="scientific">Candidatus Cohnella colombiensis</name>
    <dbReference type="NCBI Taxonomy" id="3121368"/>
    <lineage>
        <taxon>Bacteria</taxon>
        <taxon>Bacillati</taxon>
        <taxon>Bacillota</taxon>
        <taxon>Bacilli</taxon>
        <taxon>Bacillales</taxon>
        <taxon>Paenibacillaceae</taxon>
        <taxon>Cohnella</taxon>
    </lineage>
</organism>
<sequence>MGGDVGIALGGGKAFGVPGILVVLILVFAAIELKDCFEQVKKIGAHIH</sequence>